<dbReference type="InterPro" id="IPR001182">
    <property type="entry name" value="FtsW/RodA"/>
</dbReference>
<evidence type="ECO:0000256" key="12">
    <source>
        <dbReference type="SAM" id="Phobius"/>
    </source>
</evidence>
<keyword evidence="7 12" id="KW-1133">Transmembrane helix</keyword>
<gene>
    <name evidence="13" type="ORF">METZ01_LOCUS153857</name>
</gene>
<protein>
    <recommendedName>
        <fullName evidence="10">peptidoglycan glycosyltransferase</fullName>
        <ecNumber evidence="10">2.4.99.28</ecNumber>
    </recommendedName>
    <alternativeName>
        <fullName evidence="9">Peptidoglycan polymerase</fullName>
    </alternativeName>
</protein>
<feature type="transmembrane region" description="Helical" evidence="12">
    <location>
        <begin position="87"/>
        <end position="106"/>
    </location>
</feature>
<dbReference type="GO" id="GO:0051301">
    <property type="term" value="P:cell division"/>
    <property type="evidence" value="ECO:0007669"/>
    <property type="project" value="InterPro"/>
</dbReference>
<evidence type="ECO:0000256" key="6">
    <source>
        <dbReference type="ARBA" id="ARBA00022984"/>
    </source>
</evidence>
<evidence type="ECO:0000256" key="3">
    <source>
        <dbReference type="ARBA" id="ARBA00022679"/>
    </source>
</evidence>
<comment type="catalytic activity">
    <reaction evidence="11">
        <text>[GlcNAc-(1-&gt;4)-Mur2Ac(oyl-L-Ala-gamma-D-Glu-L-Lys-D-Ala-D-Ala)](n)-di-trans,octa-cis-undecaprenyl diphosphate + beta-D-GlcNAc-(1-&gt;4)-Mur2Ac(oyl-L-Ala-gamma-D-Glu-L-Lys-D-Ala-D-Ala)-di-trans,octa-cis-undecaprenyl diphosphate = [GlcNAc-(1-&gt;4)-Mur2Ac(oyl-L-Ala-gamma-D-Glu-L-Lys-D-Ala-D-Ala)](n+1)-di-trans,octa-cis-undecaprenyl diphosphate + di-trans,octa-cis-undecaprenyl diphosphate + H(+)</text>
        <dbReference type="Rhea" id="RHEA:23708"/>
        <dbReference type="Rhea" id="RHEA-COMP:9602"/>
        <dbReference type="Rhea" id="RHEA-COMP:9603"/>
        <dbReference type="ChEBI" id="CHEBI:15378"/>
        <dbReference type="ChEBI" id="CHEBI:58405"/>
        <dbReference type="ChEBI" id="CHEBI:60033"/>
        <dbReference type="ChEBI" id="CHEBI:78435"/>
        <dbReference type="EC" id="2.4.99.28"/>
    </reaction>
</comment>
<dbReference type="GO" id="GO:0015648">
    <property type="term" value="F:lipid-linked peptidoglycan transporter activity"/>
    <property type="evidence" value="ECO:0007669"/>
    <property type="project" value="TreeGrafter"/>
</dbReference>
<dbReference type="GO" id="GO:0032153">
    <property type="term" value="C:cell division site"/>
    <property type="evidence" value="ECO:0007669"/>
    <property type="project" value="TreeGrafter"/>
</dbReference>
<accession>A0A382AJ31</accession>
<keyword evidence="6" id="KW-0573">Peptidoglycan synthesis</keyword>
<evidence type="ECO:0000256" key="8">
    <source>
        <dbReference type="ARBA" id="ARBA00023136"/>
    </source>
</evidence>
<name>A0A382AJ31_9ZZZZ</name>
<keyword evidence="8 12" id="KW-0472">Membrane</keyword>
<evidence type="ECO:0000313" key="13">
    <source>
        <dbReference type="EMBL" id="SVB01003.1"/>
    </source>
</evidence>
<feature type="transmembrane region" description="Helical" evidence="12">
    <location>
        <begin position="61"/>
        <end position="80"/>
    </location>
</feature>
<dbReference type="GO" id="GO:0008360">
    <property type="term" value="P:regulation of cell shape"/>
    <property type="evidence" value="ECO:0007669"/>
    <property type="project" value="UniProtKB-KW"/>
</dbReference>
<dbReference type="GO" id="GO:0009252">
    <property type="term" value="P:peptidoglycan biosynthetic process"/>
    <property type="evidence" value="ECO:0007669"/>
    <property type="project" value="UniProtKB-KW"/>
</dbReference>
<proteinExistence type="predicted"/>
<evidence type="ECO:0000256" key="2">
    <source>
        <dbReference type="ARBA" id="ARBA00022676"/>
    </source>
</evidence>
<evidence type="ECO:0000256" key="4">
    <source>
        <dbReference type="ARBA" id="ARBA00022692"/>
    </source>
</evidence>
<keyword evidence="2" id="KW-0328">Glycosyltransferase</keyword>
<keyword evidence="4 12" id="KW-0812">Transmembrane</keyword>
<dbReference type="GO" id="GO:0008955">
    <property type="term" value="F:peptidoglycan glycosyltransferase activity"/>
    <property type="evidence" value="ECO:0007669"/>
    <property type="project" value="UniProtKB-EC"/>
</dbReference>
<reference evidence="13" key="1">
    <citation type="submission" date="2018-05" db="EMBL/GenBank/DDBJ databases">
        <authorList>
            <person name="Lanie J.A."/>
            <person name="Ng W.-L."/>
            <person name="Kazmierczak K.M."/>
            <person name="Andrzejewski T.M."/>
            <person name="Davidsen T.M."/>
            <person name="Wayne K.J."/>
            <person name="Tettelin H."/>
            <person name="Glass J.I."/>
            <person name="Rusch D."/>
            <person name="Podicherti R."/>
            <person name="Tsui H.-C.T."/>
            <person name="Winkler M.E."/>
        </authorList>
    </citation>
    <scope>NUCLEOTIDE SEQUENCE</scope>
</reference>
<keyword evidence="3" id="KW-0808">Transferase</keyword>
<organism evidence="13">
    <name type="scientific">marine metagenome</name>
    <dbReference type="NCBI Taxonomy" id="408172"/>
    <lineage>
        <taxon>unclassified sequences</taxon>
        <taxon>metagenomes</taxon>
        <taxon>ecological metagenomes</taxon>
    </lineage>
</organism>
<evidence type="ECO:0000256" key="11">
    <source>
        <dbReference type="ARBA" id="ARBA00049902"/>
    </source>
</evidence>
<feature type="transmembrane region" description="Helical" evidence="12">
    <location>
        <begin position="20"/>
        <end position="41"/>
    </location>
</feature>
<evidence type="ECO:0000256" key="7">
    <source>
        <dbReference type="ARBA" id="ARBA00022989"/>
    </source>
</evidence>
<evidence type="ECO:0000256" key="9">
    <source>
        <dbReference type="ARBA" id="ARBA00032370"/>
    </source>
</evidence>
<evidence type="ECO:0000256" key="10">
    <source>
        <dbReference type="ARBA" id="ARBA00044770"/>
    </source>
</evidence>
<dbReference type="EMBL" id="UINC01025433">
    <property type="protein sequence ID" value="SVB01003.1"/>
    <property type="molecule type" value="Genomic_DNA"/>
</dbReference>
<dbReference type="PANTHER" id="PTHR30474">
    <property type="entry name" value="CELL CYCLE PROTEIN"/>
    <property type="match status" value="1"/>
</dbReference>
<dbReference type="Pfam" id="PF01098">
    <property type="entry name" value="FTSW_RODA_SPOVE"/>
    <property type="match status" value="1"/>
</dbReference>
<evidence type="ECO:0000256" key="5">
    <source>
        <dbReference type="ARBA" id="ARBA00022960"/>
    </source>
</evidence>
<dbReference type="EC" id="2.4.99.28" evidence="10"/>
<feature type="non-terminal residue" evidence="13">
    <location>
        <position position="118"/>
    </location>
</feature>
<evidence type="ECO:0000256" key="1">
    <source>
        <dbReference type="ARBA" id="ARBA00004141"/>
    </source>
</evidence>
<comment type="subcellular location">
    <subcellularLocation>
        <location evidence="1">Membrane</location>
        <topology evidence="1">Multi-pass membrane protein</topology>
    </subcellularLocation>
</comment>
<dbReference type="PANTHER" id="PTHR30474:SF2">
    <property type="entry name" value="PEPTIDOGLYCAN GLYCOSYLTRANSFERASE FTSW-RELATED"/>
    <property type="match status" value="1"/>
</dbReference>
<sequence>MIKRLLEKYLSFPDLRKIDLLFLSLFISLTFFGLLAVATASIEFSNSLTGDPFHFFTKQSIHLLIGFILFVLIISVPLNFWEKFDRILLGFGIFFLIIIFIPGLGIEVNGALRWLRIG</sequence>
<dbReference type="GO" id="GO:0005886">
    <property type="term" value="C:plasma membrane"/>
    <property type="evidence" value="ECO:0007669"/>
    <property type="project" value="TreeGrafter"/>
</dbReference>
<keyword evidence="5" id="KW-0133">Cell shape</keyword>
<dbReference type="AlphaFoldDB" id="A0A382AJ31"/>